<dbReference type="KEGG" id="ffo:FFONT_0459"/>
<reference evidence="8" key="1">
    <citation type="submission" date="2012-03" db="EMBL/GenBank/DDBJ databases">
        <title>Fervidicoccus fontis complete genome analysis confirms its distinct phylogenetic position and predicts its environmental function.</title>
        <authorList>
            <person name="Lebedinsky A.V."/>
            <person name="Mardanov A.V."/>
            <person name="Gumerov V.M."/>
            <person name="Beletsky A.V."/>
            <person name="Kublanov I.V."/>
            <person name="Perevalova A.A."/>
            <person name="Bonch-Osmolovskaya E.A."/>
            <person name="Ravin N.V."/>
            <person name="Skryabin K.G."/>
        </authorList>
    </citation>
    <scope>NUCLEOTIDE SEQUENCE [LARGE SCALE GENOMIC DNA]</scope>
    <source>
        <strain evidence="8">DSM 19380 / VKM B-2539 / Kam940</strain>
    </source>
</reference>
<dbReference type="InterPro" id="IPR001865">
    <property type="entry name" value="Ribosomal_uS2"/>
</dbReference>
<evidence type="ECO:0000313" key="8">
    <source>
        <dbReference type="Proteomes" id="UP000007391"/>
    </source>
</evidence>
<dbReference type="Pfam" id="PF00318">
    <property type="entry name" value="Ribosomal_S2"/>
    <property type="match status" value="2"/>
</dbReference>
<accession>I0A0E2</accession>
<reference evidence="7 8" key="2">
    <citation type="journal article" date="2014" name="Extremophiles">
        <title>Analysis of the complete genome of Fervidococcus fontis confirms the distinct phylogenetic position of the order Fervidicoccales and suggests its environmental function.</title>
        <authorList>
            <person name="Lebedinsky A.V."/>
            <person name="Mardanov A.V."/>
            <person name="Kublanov I.V."/>
            <person name="Gumerov V.M."/>
            <person name="Beletsky A.V."/>
            <person name="Perevalova A.A."/>
            <person name="Bidzhieva S.Kh."/>
            <person name="Bonch-Osmolovskaya E.A."/>
            <person name="Skryabin K.G."/>
            <person name="Ravin N.V."/>
        </authorList>
    </citation>
    <scope>NUCLEOTIDE SEQUENCE [LARGE SCALE GENOMIC DNA]</scope>
    <source>
        <strain evidence="8">DSM 19380 / VKM B-2539 / Kam940</strain>
    </source>
</reference>
<evidence type="ECO:0000256" key="2">
    <source>
        <dbReference type="ARBA" id="ARBA00022980"/>
    </source>
</evidence>
<dbReference type="Gene3D" id="3.40.50.10490">
    <property type="entry name" value="Glucose-6-phosphate isomerase like protein, domain 1"/>
    <property type="match status" value="1"/>
</dbReference>
<dbReference type="GO" id="GO:0003735">
    <property type="term" value="F:structural constituent of ribosome"/>
    <property type="evidence" value="ECO:0007669"/>
    <property type="project" value="InterPro"/>
</dbReference>
<dbReference type="EMBL" id="CP003423">
    <property type="protein sequence ID" value="AFH42449.1"/>
    <property type="molecule type" value="Genomic_DNA"/>
</dbReference>
<dbReference type="AlphaFoldDB" id="I0A0E2"/>
<evidence type="ECO:0000256" key="6">
    <source>
        <dbReference type="RuleBase" id="RU003631"/>
    </source>
</evidence>
<dbReference type="PRINTS" id="PR00395">
    <property type="entry name" value="RIBOSOMALS2"/>
</dbReference>
<dbReference type="InParanoid" id="I0A0E2"/>
<dbReference type="GO" id="GO:0006412">
    <property type="term" value="P:translation"/>
    <property type="evidence" value="ECO:0007669"/>
    <property type="project" value="UniProtKB-UniRule"/>
</dbReference>
<dbReference type="HAMAP" id="MF_00291_A">
    <property type="entry name" value="Ribosomal_uS2_A"/>
    <property type="match status" value="1"/>
</dbReference>
<dbReference type="PANTHER" id="PTHR11489">
    <property type="entry name" value="40S RIBOSOMAL PROTEIN SA"/>
    <property type="match status" value="1"/>
</dbReference>
<dbReference type="InterPro" id="IPR018130">
    <property type="entry name" value="Ribosomal_uS2_CS"/>
</dbReference>
<dbReference type="SUPFAM" id="SSF52313">
    <property type="entry name" value="Ribosomal protein S2"/>
    <property type="match status" value="1"/>
</dbReference>
<dbReference type="InterPro" id="IPR023591">
    <property type="entry name" value="Ribosomal_uS2_flav_dom_sf"/>
</dbReference>
<dbReference type="STRING" id="1163730.FFONT_0459"/>
<dbReference type="CDD" id="cd01425">
    <property type="entry name" value="RPS2"/>
    <property type="match status" value="1"/>
</dbReference>
<evidence type="ECO:0000256" key="3">
    <source>
        <dbReference type="ARBA" id="ARBA00023274"/>
    </source>
</evidence>
<comment type="similarity">
    <text evidence="1 5 6">Belongs to the universal ribosomal protein uS2 family.</text>
</comment>
<dbReference type="eggNOG" id="arCOG04245">
    <property type="taxonomic scope" value="Archaea"/>
</dbReference>
<organism evidence="7 8">
    <name type="scientific">Fervidicoccus fontis (strain DSM 19380 / JCM 18336 / VKM B-2539 / Kam940)</name>
    <dbReference type="NCBI Taxonomy" id="1163730"/>
    <lineage>
        <taxon>Archaea</taxon>
        <taxon>Thermoproteota</taxon>
        <taxon>Thermoprotei</taxon>
        <taxon>Fervidicoccales</taxon>
        <taxon>Fervidicoccaceae</taxon>
        <taxon>Fervidicoccus</taxon>
    </lineage>
</organism>
<evidence type="ECO:0000313" key="7">
    <source>
        <dbReference type="EMBL" id="AFH42449.1"/>
    </source>
</evidence>
<keyword evidence="8" id="KW-1185">Reference proteome</keyword>
<evidence type="ECO:0000256" key="5">
    <source>
        <dbReference type="HAMAP-Rule" id="MF_00291"/>
    </source>
</evidence>
<dbReference type="HOGENOM" id="CLU_058171_3_0_2"/>
<keyword evidence="2 5" id="KW-0689">Ribosomal protein</keyword>
<sequence length="220" mass="25112">MKNLSNEESKMVSEIHEKAFELLVPIEQYLAAGVHIGTYVCNKNMKEFVYRIRPDGLYVLDVRKIDERLRIASKMLARYEPQKILVVSVRQYGHNPVKKFSQYVGSKYIAGRVIPGILTNPHLEWYIEPDIVVVTDPRADQQIINEASKIGIPIISFTDTDNRIDNIDLIIPANNKGRKSLALLYWILTRQILREKGLLLQNADLQEPPDAFEARVGGKA</sequence>
<dbReference type="InterPro" id="IPR005707">
    <property type="entry name" value="Ribosomal_uS2_euk/arc"/>
</dbReference>
<dbReference type="Proteomes" id="UP000007391">
    <property type="component" value="Chromosome"/>
</dbReference>
<dbReference type="NCBIfam" id="TIGR01012">
    <property type="entry name" value="uS2_euk_arch"/>
    <property type="match status" value="1"/>
</dbReference>
<evidence type="ECO:0000256" key="1">
    <source>
        <dbReference type="ARBA" id="ARBA00006242"/>
    </source>
</evidence>
<protein>
    <recommendedName>
        <fullName evidence="4 5">Small ribosomal subunit protein uS2</fullName>
    </recommendedName>
</protein>
<dbReference type="FunCoup" id="I0A0E2">
    <property type="interactions" value="136"/>
</dbReference>
<proteinExistence type="inferred from homology"/>
<dbReference type="PROSITE" id="PS00962">
    <property type="entry name" value="RIBOSOMAL_S2_1"/>
    <property type="match status" value="1"/>
</dbReference>
<evidence type="ECO:0000256" key="4">
    <source>
        <dbReference type="ARBA" id="ARBA00035256"/>
    </source>
</evidence>
<gene>
    <name evidence="5" type="primary">rps2</name>
    <name evidence="7" type="ordered locus">FFONT_0459</name>
</gene>
<dbReference type="InterPro" id="IPR023454">
    <property type="entry name" value="Ribosomal_uS2_arc"/>
</dbReference>
<dbReference type="FunFam" id="3.40.50.10490:FF:000030">
    <property type="entry name" value="30S ribosomal protein S2"/>
    <property type="match status" value="1"/>
</dbReference>
<keyword evidence="3 5" id="KW-0687">Ribonucleoprotein</keyword>
<dbReference type="PROSITE" id="PS00963">
    <property type="entry name" value="RIBOSOMAL_S2_2"/>
    <property type="match status" value="1"/>
</dbReference>
<name>I0A0E2_FERFK</name>
<dbReference type="GO" id="GO:0015935">
    <property type="term" value="C:small ribosomal subunit"/>
    <property type="evidence" value="ECO:0007669"/>
    <property type="project" value="InterPro"/>
</dbReference>